<evidence type="ECO:0000256" key="8">
    <source>
        <dbReference type="RuleBase" id="RU003943"/>
    </source>
</evidence>
<feature type="transmembrane region" description="Helical" evidence="9">
    <location>
        <begin position="6"/>
        <end position="26"/>
    </location>
</feature>
<accession>A0A4R1M0M1</accession>
<keyword evidence="3 8" id="KW-0813">Transport</keyword>
<evidence type="ECO:0000313" key="10">
    <source>
        <dbReference type="EMBL" id="TCK85448.1"/>
    </source>
</evidence>
<dbReference type="GO" id="GO:0043190">
    <property type="term" value="C:ATP-binding cassette (ABC) transporter complex"/>
    <property type="evidence" value="ECO:0007669"/>
    <property type="project" value="InterPro"/>
</dbReference>
<organism evidence="10 11">
    <name type="scientific">Albibacterium bauzanense</name>
    <dbReference type="NCBI Taxonomy" id="653929"/>
    <lineage>
        <taxon>Bacteria</taxon>
        <taxon>Pseudomonadati</taxon>
        <taxon>Bacteroidota</taxon>
        <taxon>Sphingobacteriia</taxon>
        <taxon>Sphingobacteriales</taxon>
        <taxon>Sphingobacteriaceae</taxon>
        <taxon>Albibacterium</taxon>
    </lineage>
</organism>
<keyword evidence="6 9" id="KW-1133">Transmembrane helix</keyword>
<evidence type="ECO:0000256" key="7">
    <source>
        <dbReference type="ARBA" id="ARBA00023136"/>
    </source>
</evidence>
<evidence type="ECO:0000256" key="4">
    <source>
        <dbReference type="ARBA" id="ARBA00022475"/>
    </source>
</evidence>
<name>A0A4R1M0M1_9SPHI</name>
<evidence type="ECO:0000256" key="3">
    <source>
        <dbReference type="ARBA" id="ARBA00022448"/>
    </source>
</evidence>
<evidence type="ECO:0000256" key="9">
    <source>
        <dbReference type="SAM" id="Phobius"/>
    </source>
</evidence>
<feature type="transmembrane region" description="Helical" evidence="9">
    <location>
        <begin position="255"/>
        <end position="274"/>
    </location>
</feature>
<sequence length="298" mass="32053">MISFWIILTGALVAVSAGLLGCFLVLRRMSMVGDAISHAVLPGIVIAFLISGNREPLTILIGASTLGLVTTFIIEYLHKKAKVQGDAAIGVTYTFLFAVGVILLSLFAGQVDIDQDCVLYGEIAYVPIDTLITASGMNLGPRPVYLLGGLLIVIVSFIIFFYKQLSLTAFDPGFATAIGISTVLWHYLLMGLVSITTVVSFQSVGAILIINFLIGPPSIAYLITRSLKRMLIYTVIIGILIAFFGYQIAAYFDVSVAGCMAVTTGIIFAACFVYTSYNSKMKKKDIVMTQIPQSAETV</sequence>
<comment type="caution">
    <text evidence="10">The sequence shown here is derived from an EMBL/GenBank/DDBJ whole genome shotgun (WGS) entry which is preliminary data.</text>
</comment>
<evidence type="ECO:0000313" key="11">
    <source>
        <dbReference type="Proteomes" id="UP000294616"/>
    </source>
</evidence>
<evidence type="ECO:0000256" key="2">
    <source>
        <dbReference type="ARBA" id="ARBA00008034"/>
    </source>
</evidence>
<dbReference type="PANTHER" id="PTHR30477:SF8">
    <property type="entry name" value="METAL TRANSPORT SYSTEM MEMBRANE PROTEIN CT_070-RELATED"/>
    <property type="match status" value="1"/>
</dbReference>
<keyword evidence="11" id="KW-1185">Reference proteome</keyword>
<dbReference type="InterPro" id="IPR001626">
    <property type="entry name" value="ABC_TroCD"/>
</dbReference>
<gene>
    <name evidence="10" type="ORF">C8N28_0755</name>
</gene>
<dbReference type="PANTHER" id="PTHR30477">
    <property type="entry name" value="ABC-TRANSPORTER METAL-BINDING PROTEIN"/>
    <property type="match status" value="1"/>
</dbReference>
<dbReference type="GO" id="GO:0055085">
    <property type="term" value="P:transmembrane transport"/>
    <property type="evidence" value="ECO:0007669"/>
    <property type="project" value="InterPro"/>
</dbReference>
<feature type="transmembrane region" description="Helical" evidence="9">
    <location>
        <begin position="33"/>
        <end position="51"/>
    </location>
</feature>
<dbReference type="Gene3D" id="1.10.3470.10">
    <property type="entry name" value="ABC transporter involved in vitamin B12 uptake, BtuC"/>
    <property type="match status" value="1"/>
</dbReference>
<dbReference type="SUPFAM" id="SSF81345">
    <property type="entry name" value="ABC transporter involved in vitamin B12 uptake, BtuC"/>
    <property type="match status" value="1"/>
</dbReference>
<feature type="transmembrane region" description="Helical" evidence="9">
    <location>
        <begin position="230"/>
        <end position="249"/>
    </location>
</feature>
<feature type="transmembrane region" description="Helical" evidence="9">
    <location>
        <begin position="174"/>
        <end position="195"/>
    </location>
</feature>
<proteinExistence type="inferred from homology"/>
<dbReference type="RefSeq" id="WP_132221658.1">
    <property type="nucleotide sequence ID" value="NZ_SMGO01000001.1"/>
</dbReference>
<comment type="subcellular location">
    <subcellularLocation>
        <location evidence="1 8">Cell membrane</location>
        <topology evidence="1 8">Multi-pass membrane protein</topology>
    </subcellularLocation>
</comment>
<dbReference type="GO" id="GO:0010043">
    <property type="term" value="P:response to zinc ion"/>
    <property type="evidence" value="ECO:0007669"/>
    <property type="project" value="TreeGrafter"/>
</dbReference>
<evidence type="ECO:0000256" key="6">
    <source>
        <dbReference type="ARBA" id="ARBA00022989"/>
    </source>
</evidence>
<evidence type="ECO:0000256" key="5">
    <source>
        <dbReference type="ARBA" id="ARBA00022692"/>
    </source>
</evidence>
<feature type="transmembrane region" description="Helical" evidence="9">
    <location>
        <begin position="57"/>
        <end position="77"/>
    </location>
</feature>
<protein>
    <submittedName>
        <fullName evidence="10">Manganese/zinc/iron transport system permease protein</fullName>
    </submittedName>
</protein>
<dbReference type="CDD" id="cd06550">
    <property type="entry name" value="TM_ABC_iron-siderophores_like"/>
    <property type="match status" value="1"/>
</dbReference>
<keyword evidence="7 9" id="KW-0472">Membrane</keyword>
<evidence type="ECO:0000256" key="1">
    <source>
        <dbReference type="ARBA" id="ARBA00004651"/>
    </source>
</evidence>
<feature type="transmembrane region" description="Helical" evidence="9">
    <location>
        <begin position="144"/>
        <end position="162"/>
    </location>
</feature>
<dbReference type="Pfam" id="PF00950">
    <property type="entry name" value="ABC-3"/>
    <property type="match status" value="1"/>
</dbReference>
<dbReference type="AlphaFoldDB" id="A0A4R1M0M1"/>
<dbReference type="OrthoDB" id="9788905at2"/>
<comment type="similarity">
    <text evidence="2 8">Belongs to the ABC-3 integral membrane protein family.</text>
</comment>
<dbReference type="Proteomes" id="UP000294616">
    <property type="component" value="Unassembled WGS sequence"/>
</dbReference>
<feature type="transmembrane region" description="Helical" evidence="9">
    <location>
        <begin position="89"/>
        <end position="109"/>
    </location>
</feature>
<reference evidence="10 11" key="1">
    <citation type="submission" date="2019-03" db="EMBL/GenBank/DDBJ databases">
        <title>Genomic Encyclopedia of Archaeal and Bacterial Type Strains, Phase II (KMG-II): from individual species to whole genera.</title>
        <authorList>
            <person name="Goeker M."/>
        </authorList>
    </citation>
    <scope>NUCLEOTIDE SEQUENCE [LARGE SCALE GENOMIC DNA]</scope>
    <source>
        <strain evidence="10 11">DSM 22554</strain>
    </source>
</reference>
<feature type="transmembrane region" description="Helical" evidence="9">
    <location>
        <begin position="201"/>
        <end position="223"/>
    </location>
</feature>
<dbReference type="EMBL" id="SMGO01000001">
    <property type="protein sequence ID" value="TCK85448.1"/>
    <property type="molecule type" value="Genomic_DNA"/>
</dbReference>
<dbReference type="InterPro" id="IPR037294">
    <property type="entry name" value="ABC_BtuC-like"/>
</dbReference>
<keyword evidence="4" id="KW-1003">Cell membrane</keyword>
<keyword evidence="5 8" id="KW-0812">Transmembrane</keyword>